<evidence type="ECO:0000256" key="1">
    <source>
        <dbReference type="SAM" id="MobiDB-lite"/>
    </source>
</evidence>
<dbReference type="AlphaFoldDB" id="A0A1J5NB57"/>
<evidence type="ECO:0000313" key="4">
    <source>
        <dbReference type="Proteomes" id="UP000181901"/>
    </source>
</evidence>
<reference evidence="3 4" key="1">
    <citation type="submission" date="2015-09" db="EMBL/GenBank/DDBJ databases">
        <title>Genome of Desulfovibrio dechloracetivorans BerOc1, a mercury methylating strain isolated from highly hydrocarbons and metals contaminated coastal sediments.</title>
        <authorList>
            <person name="Goni Urriza M."/>
            <person name="Gassie C."/>
            <person name="Bouchez O."/>
            <person name="Klopp C."/>
            <person name="Ranchou-Peyruse A."/>
            <person name="Remy G."/>
        </authorList>
    </citation>
    <scope>NUCLEOTIDE SEQUENCE [LARGE SCALE GENOMIC DNA]</scope>
    <source>
        <strain evidence="3 4">BerOc1</strain>
    </source>
</reference>
<keyword evidence="2" id="KW-1133">Transmembrane helix</keyword>
<name>A0A1J5NB57_9BACT</name>
<evidence type="ECO:0000313" key="3">
    <source>
        <dbReference type="EMBL" id="OIQ48977.1"/>
    </source>
</evidence>
<comment type="caution">
    <text evidence="3">The sequence shown here is derived from an EMBL/GenBank/DDBJ whole genome shotgun (WGS) entry which is preliminary data.</text>
</comment>
<proteinExistence type="predicted"/>
<evidence type="ECO:0000256" key="2">
    <source>
        <dbReference type="SAM" id="Phobius"/>
    </source>
</evidence>
<dbReference type="RefSeq" id="WP_071547399.1">
    <property type="nucleotide sequence ID" value="NZ_LKAQ01000005.1"/>
</dbReference>
<dbReference type="EMBL" id="LKAQ01000005">
    <property type="protein sequence ID" value="OIQ48977.1"/>
    <property type="molecule type" value="Genomic_DNA"/>
</dbReference>
<feature type="transmembrane region" description="Helical" evidence="2">
    <location>
        <begin position="52"/>
        <end position="71"/>
    </location>
</feature>
<keyword evidence="4" id="KW-1185">Reference proteome</keyword>
<gene>
    <name evidence="3" type="ORF">BerOc1_03735</name>
</gene>
<dbReference type="Proteomes" id="UP000181901">
    <property type="component" value="Unassembled WGS sequence"/>
</dbReference>
<keyword evidence="2" id="KW-0812">Transmembrane</keyword>
<feature type="region of interest" description="Disordered" evidence="1">
    <location>
        <begin position="99"/>
        <end position="120"/>
    </location>
</feature>
<evidence type="ECO:0008006" key="5">
    <source>
        <dbReference type="Google" id="ProtNLM"/>
    </source>
</evidence>
<organism evidence="3 4">
    <name type="scientific">Pseudodesulfovibrio hydrargyri</name>
    <dbReference type="NCBI Taxonomy" id="2125990"/>
    <lineage>
        <taxon>Bacteria</taxon>
        <taxon>Pseudomonadati</taxon>
        <taxon>Thermodesulfobacteriota</taxon>
        <taxon>Desulfovibrionia</taxon>
        <taxon>Desulfovibrionales</taxon>
        <taxon>Desulfovibrionaceae</taxon>
    </lineage>
</organism>
<sequence>MRFIKVLFLLALFVFSIFFFSQNNDVLLQELTLILDIPYVATLHSIPLPFGFLILLAFVAGSLLTLIYFAVDKFRGASKLKECRTRMASLEQELNSLRNMPISEEPSYASTETTKEEDAL</sequence>
<protein>
    <recommendedName>
        <fullName evidence="5">Lipopolysaccharide assembly protein A domain-containing protein</fullName>
    </recommendedName>
</protein>
<dbReference type="OrthoDB" id="5465169at2"/>
<accession>A0A1J5NB57</accession>
<keyword evidence="2" id="KW-0472">Membrane</keyword>